<feature type="region of interest" description="Disordered" evidence="1">
    <location>
        <begin position="64"/>
        <end position="116"/>
    </location>
</feature>
<name>A0ABU0MU22_9PROT</name>
<dbReference type="EMBL" id="JAUSVU010000035">
    <property type="protein sequence ID" value="MDQ0536965.1"/>
    <property type="molecule type" value="Genomic_DNA"/>
</dbReference>
<evidence type="ECO:0000313" key="2">
    <source>
        <dbReference type="EMBL" id="MDQ0536965.1"/>
    </source>
</evidence>
<feature type="compositionally biased region" description="Gly residues" evidence="1">
    <location>
        <begin position="68"/>
        <end position="79"/>
    </location>
</feature>
<proteinExistence type="predicted"/>
<reference evidence="2 3" key="1">
    <citation type="submission" date="2023-07" db="EMBL/GenBank/DDBJ databases">
        <title>Genomic Encyclopedia of Type Strains, Phase IV (KMG-IV): sequencing the most valuable type-strain genomes for metagenomic binning, comparative biology and taxonomic classification.</title>
        <authorList>
            <person name="Goeker M."/>
        </authorList>
    </citation>
    <scope>NUCLEOTIDE SEQUENCE [LARGE SCALE GENOMIC DNA]</scope>
    <source>
        <strain evidence="2 3">DSM 19922</strain>
    </source>
</reference>
<feature type="compositionally biased region" description="Polar residues" evidence="1">
    <location>
        <begin position="9"/>
        <end position="19"/>
    </location>
</feature>
<keyword evidence="3" id="KW-1185">Reference proteome</keyword>
<evidence type="ECO:0000256" key="1">
    <source>
        <dbReference type="SAM" id="MobiDB-lite"/>
    </source>
</evidence>
<comment type="caution">
    <text evidence="2">The sequence shown here is derived from an EMBL/GenBank/DDBJ whole genome shotgun (WGS) entry which is preliminary data.</text>
</comment>
<gene>
    <name evidence="2" type="ORF">QO018_005864</name>
</gene>
<accession>A0ABU0MU22</accession>
<feature type="region of interest" description="Disordered" evidence="1">
    <location>
        <begin position="1"/>
        <end position="38"/>
    </location>
</feature>
<feature type="compositionally biased region" description="Polar residues" evidence="1">
    <location>
        <begin position="107"/>
        <end position="116"/>
    </location>
</feature>
<sequence length="116" mass="11753">MSAAKRMRSPSTALKSAMTSRLEPAEGEQVGSGAAGQRVDSATRLDGVGHVAHDALCAVGNARRNGAGRLGHGLGGSHGAAGIDNHSARDRREVHPGEGHARPTGRDVSSVSGRKG</sequence>
<feature type="compositionally biased region" description="Basic and acidic residues" evidence="1">
    <location>
        <begin position="86"/>
        <end position="105"/>
    </location>
</feature>
<dbReference type="Proteomes" id="UP001244552">
    <property type="component" value="Unassembled WGS sequence"/>
</dbReference>
<organism evidence="2 3">
    <name type="scientific">Azospirillum picis</name>
    <dbReference type="NCBI Taxonomy" id="488438"/>
    <lineage>
        <taxon>Bacteria</taxon>
        <taxon>Pseudomonadati</taxon>
        <taxon>Pseudomonadota</taxon>
        <taxon>Alphaproteobacteria</taxon>
        <taxon>Rhodospirillales</taxon>
        <taxon>Azospirillaceae</taxon>
        <taxon>Azospirillum</taxon>
    </lineage>
</organism>
<protein>
    <submittedName>
        <fullName evidence="2">Uncharacterized protein</fullName>
    </submittedName>
</protein>
<dbReference type="RefSeq" id="WP_209990590.1">
    <property type="nucleotide sequence ID" value="NZ_JAGINO010000035.1"/>
</dbReference>
<evidence type="ECO:0000313" key="3">
    <source>
        <dbReference type="Proteomes" id="UP001244552"/>
    </source>
</evidence>